<keyword evidence="2" id="KW-1185">Reference proteome</keyword>
<comment type="caution">
    <text evidence="1">The sequence shown here is derived from an EMBL/GenBank/DDBJ whole genome shotgun (WGS) entry which is preliminary data.</text>
</comment>
<accession>G6EDC8</accession>
<protein>
    <recommendedName>
        <fullName evidence="3">DUF4365 domain-containing protein</fullName>
    </recommendedName>
</protein>
<dbReference type="KEGG" id="npn:JI59_08340"/>
<evidence type="ECO:0000313" key="1">
    <source>
        <dbReference type="EMBL" id="EHJ60727.1"/>
    </source>
</evidence>
<dbReference type="STRING" id="1088721.JI59_08340"/>
<evidence type="ECO:0000313" key="2">
    <source>
        <dbReference type="Proteomes" id="UP000004030"/>
    </source>
</evidence>
<proteinExistence type="predicted"/>
<dbReference type="eggNOG" id="ENOG5032R4Z">
    <property type="taxonomic scope" value="Bacteria"/>
</dbReference>
<evidence type="ECO:0008006" key="3">
    <source>
        <dbReference type="Google" id="ProtNLM"/>
    </source>
</evidence>
<sequence length="513" mass="56858">MTGALTPDELGEAGENLFAKLCAQAKLICSRTSRDRAGWDFRVEFPMKGTPQETLDQREPRACMVQLKCMAGESGAVRARLSAMERLAKDRGPSAIVVFRMRPDGTELMGYVIHLLGKELAKILRRLRVAEAEGRTDINHIWMSFDYRKGRRFKPTAEGLRDALAEICPTDVDGYFEAKRHQLATLGYEQGHEVEGEALIWIEDQDHFLKIISGQVPLRPVQLQAYDRRFGIRVPYKGSLLEGMEEFPIDLPTIGPCAIIVRSGPLLPAAVFDCETAIPFPVEGGPMLAIRHAALNLLFYEGSFHLESVGNFRADHHDLATWIPLLRGLTYLASGKATVELDFRGIRIPGIPTQEGLDGPYLDDLPRLLEFVERFRQALDIAGISTSESFSLEDIWAAPAMQMSLDMMFNPSSAARFEFDAIGGVTDEVRLEAIYFNTIEFAGCGITLATKVILEQKGEEASAFASTGFELLDVRPAVIDLDDYGAEMATTSGINVVINPKNVTMISRPAERK</sequence>
<dbReference type="AlphaFoldDB" id="G6EDC8"/>
<reference evidence="1 2" key="1">
    <citation type="journal article" date="2012" name="J. Bacteriol.">
        <title>Genome sequence of benzo(a)pyrene-degrading bacterium Novosphingobium pentaromativorans US6-1.</title>
        <authorList>
            <person name="Luo Y.R."/>
            <person name="Kang S.G."/>
            <person name="Kim S.J."/>
            <person name="Kim M.R."/>
            <person name="Li N."/>
            <person name="Lee J.H."/>
            <person name="Kwon K.K."/>
        </authorList>
    </citation>
    <scope>NUCLEOTIDE SEQUENCE [LARGE SCALE GENOMIC DNA]</scope>
    <source>
        <strain evidence="1 2">US6-1</strain>
    </source>
</reference>
<name>G6EDC8_9SPHN</name>
<gene>
    <name evidence="1" type="ORF">NSU_2349</name>
</gene>
<dbReference type="PATRIC" id="fig|1088721.3.peg.2327"/>
<dbReference type="RefSeq" id="WP_007013264.1">
    <property type="nucleotide sequence ID" value="NZ_AGFM01000033.1"/>
</dbReference>
<organism evidence="1 2">
    <name type="scientific">Novosphingobium pentaromativorans US6-1</name>
    <dbReference type="NCBI Taxonomy" id="1088721"/>
    <lineage>
        <taxon>Bacteria</taxon>
        <taxon>Pseudomonadati</taxon>
        <taxon>Pseudomonadota</taxon>
        <taxon>Alphaproteobacteria</taxon>
        <taxon>Sphingomonadales</taxon>
        <taxon>Sphingomonadaceae</taxon>
        <taxon>Novosphingobium</taxon>
    </lineage>
</organism>
<dbReference type="OrthoDB" id="6878627at2"/>
<dbReference type="EMBL" id="AGFM01000033">
    <property type="protein sequence ID" value="EHJ60727.1"/>
    <property type="molecule type" value="Genomic_DNA"/>
</dbReference>
<dbReference type="Proteomes" id="UP000004030">
    <property type="component" value="Unassembled WGS sequence"/>
</dbReference>